<organism evidence="1 2">
    <name type="scientific">Plakobranchus ocellatus</name>
    <dbReference type="NCBI Taxonomy" id="259542"/>
    <lineage>
        <taxon>Eukaryota</taxon>
        <taxon>Metazoa</taxon>
        <taxon>Spiralia</taxon>
        <taxon>Lophotrochozoa</taxon>
        <taxon>Mollusca</taxon>
        <taxon>Gastropoda</taxon>
        <taxon>Heterobranchia</taxon>
        <taxon>Euthyneura</taxon>
        <taxon>Panpulmonata</taxon>
        <taxon>Sacoglossa</taxon>
        <taxon>Placobranchoidea</taxon>
        <taxon>Plakobranchidae</taxon>
        <taxon>Plakobranchus</taxon>
    </lineage>
</organism>
<sequence length="96" mass="10673">MEYLYISLGINGKMGIFKIGREDCSVDLKSSREKLCSGEGIALIEMAKDFQRTATADRQQGDLRLTNQKGQGEGEWFASYRVTDTPDGFQVAFGLL</sequence>
<reference evidence="1 2" key="1">
    <citation type="journal article" date="2021" name="Elife">
        <title>Chloroplast acquisition without the gene transfer in kleptoplastic sea slugs, Plakobranchus ocellatus.</title>
        <authorList>
            <person name="Maeda T."/>
            <person name="Takahashi S."/>
            <person name="Yoshida T."/>
            <person name="Shimamura S."/>
            <person name="Takaki Y."/>
            <person name="Nagai Y."/>
            <person name="Toyoda A."/>
            <person name="Suzuki Y."/>
            <person name="Arimoto A."/>
            <person name="Ishii H."/>
            <person name="Satoh N."/>
            <person name="Nishiyama T."/>
            <person name="Hasebe M."/>
            <person name="Maruyama T."/>
            <person name="Minagawa J."/>
            <person name="Obokata J."/>
            <person name="Shigenobu S."/>
        </authorList>
    </citation>
    <scope>NUCLEOTIDE SEQUENCE [LARGE SCALE GENOMIC DNA]</scope>
</reference>
<evidence type="ECO:0000313" key="1">
    <source>
        <dbReference type="EMBL" id="GFN77861.1"/>
    </source>
</evidence>
<protein>
    <submittedName>
        <fullName evidence="1">Uncharacterized protein</fullName>
    </submittedName>
</protein>
<dbReference type="EMBL" id="BLXT01000512">
    <property type="protein sequence ID" value="GFN77861.1"/>
    <property type="molecule type" value="Genomic_DNA"/>
</dbReference>
<name>A0AAV3Y5Z3_9GAST</name>
<dbReference type="Proteomes" id="UP000735302">
    <property type="component" value="Unassembled WGS sequence"/>
</dbReference>
<dbReference type="AlphaFoldDB" id="A0AAV3Y5Z3"/>
<proteinExistence type="predicted"/>
<keyword evidence="2" id="KW-1185">Reference proteome</keyword>
<comment type="caution">
    <text evidence="1">The sequence shown here is derived from an EMBL/GenBank/DDBJ whole genome shotgun (WGS) entry which is preliminary data.</text>
</comment>
<evidence type="ECO:0000313" key="2">
    <source>
        <dbReference type="Proteomes" id="UP000735302"/>
    </source>
</evidence>
<gene>
    <name evidence="1" type="ORF">PoB_000436700</name>
</gene>
<accession>A0AAV3Y5Z3</accession>